<evidence type="ECO:0000313" key="2">
    <source>
        <dbReference type="Proteomes" id="UP000789525"/>
    </source>
</evidence>
<evidence type="ECO:0000313" key="1">
    <source>
        <dbReference type="EMBL" id="CAG8480947.1"/>
    </source>
</evidence>
<keyword evidence="2" id="KW-1185">Reference proteome</keyword>
<reference evidence="1" key="1">
    <citation type="submission" date="2021-06" db="EMBL/GenBank/DDBJ databases">
        <authorList>
            <person name="Kallberg Y."/>
            <person name="Tangrot J."/>
            <person name="Rosling A."/>
        </authorList>
    </citation>
    <scope>NUCLEOTIDE SEQUENCE</scope>
    <source>
        <strain evidence="1">CL356</strain>
    </source>
</reference>
<dbReference type="EMBL" id="CAJVPT010002421">
    <property type="protein sequence ID" value="CAG8480947.1"/>
    <property type="molecule type" value="Genomic_DNA"/>
</dbReference>
<organism evidence="1 2">
    <name type="scientific">Acaulospora colombiana</name>
    <dbReference type="NCBI Taxonomy" id="27376"/>
    <lineage>
        <taxon>Eukaryota</taxon>
        <taxon>Fungi</taxon>
        <taxon>Fungi incertae sedis</taxon>
        <taxon>Mucoromycota</taxon>
        <taxon>Glomeromycotina</taxon>
        <taxon>Glomeromycetes</taxon>
        <taxon>Diversisporales</taxon>
        <taxon>Acaulosporaceae</taxon>
        <taxon>Acaulospora</taxon>
    </lineage>
</organism>
<gene>
    <name evidence="1" type="ORF">ACOLOM_LOCUS1988</name>
</gene>
<accession>A0ACA9KM83</accession>
<proteinExistence type="predicted"/>
<comment type="caution">
    <text evidence="1">The sequence shown here is derived from an EMBL/GenBank/DDBJ whole genome shotgun (WGS) entry which is preliminary data.</text>
</comment>
<sequence length="664" mass="74189">MGVREAEERETLEIKSRHEVDTTRLIDPVSSSQQRKEKTTSPSSPEKSRHPSKINHTTASASVVSPTKKSRKSSATTSTRSPSALFSCSYLIIIILVVTVLLLGVTLDSFLHHQKDPIGCEVSYMYPEYIKQVGFDSEQTRFAGKYGLYLYKDLSYDRGDQPIGIPALFIPGNAGSYRQVRSIASETSKLYYGNRSELWNNGLRSIDFFTVDFNEELSAFHGHSLLEQAEYINDAIRYILSLYPLVRKNQQTGPSLQVYPDPTSVIIIGHSMGGVVARTLFTMPNYQPGSINTILTMSSPHLLPPAPFDWQISKIYTDINDFWRNGYFQNSTRNSLEDVTLISIAGGNLDTVVCSDSANISPLVPASHGFTVFTTSIPNVWTAMDHQCILWCDQLVGVVANSLLSVVDIRRAEQTKPRPERMLAFRKVLLGGFDEPAEGGHYEPKRGSFGIINLEKLPHRFLDMGERLVLNNSESIPRVYLMSIPPSAPHSALNAFSLLTDQSLSEGSGLDILLCHVMPTEAAFFTPAIAPHMKRGIELQFWTDPTCSAPLSVDIVLDWYGSFGKMVMRFQTVLAAFPFVTIMMTLRAQLREYNNGEPFPSFVYGLSLFVRQTLPKLLVAVSVLSIYQSIAVFPKTYSLAELFIMDYVPEDLRKIVMDRAPLNV</sequence>
<dbReference type="Proteomes" id="UP000789525">
    <property type="component" value="Unassembled WGS sequence"/>
</dbReference>
<protein>
    <submittedName>
        <fullName evidence="1">13944_t:CDS:1</fullName>
    </submittedName>
</protein>
<name>A0ACA9KM83_9GLOM</name>